<evidence type="ECO:0000313" key="2">
    <source>
        <dbReference type="EMBL" id="KAF9729281.1"/>
    </source>
</evidence>
<dbReference type="AlphaFoldDB" id="A0A9P6KK65"/>
<feature type="compositionally biased region" description="Basic residues" evidence="1">
    <location>
        <begin position="128"/>
        <end position="142"/>
    </location>
</feature>
<evidence type="ECO:0000256" key="1">
    <source>
        <dbReference type="SAM" id="MobiDB-lite"/>
    </source>
</evidence>
<feature type="region of interest" description="Disordered" evidence="1">
    <location>
        <begin position="109"/>
        <end position="149"/>
    </location>
</feature>
<proteinExistence type="predicted"/>
<name>A0A9P6KK65_9PLEO</name>
<sequence length="149" mass="17371">MPCRTLNQYEGEGPIHRHHCTSCGKQVTERCLKQGHVAYCEVEDCNRIFNVVSPTGCMRHKYRDGFNAKHKRNPPDEQTAQEKEQERIDAEAAEAERLLQEEVARRAEVDYNKDWKKEDRKKMDKVPKMSKKEKKKKNKKAGKGSDLQV</sequence>
<comment type="caution">
    <text evidence="2">The sequence shown here is derived from an EMBL/GenBank/DDBJ whole genome shotgun (WGS) entry which is preliminary data.</text>
</comment>
<dbReference type="EMBL" id="WJXW01000017">
    <property type="protein sequence ID" value="KAF9729281.1"/>
    <property type="molecule type" value="Genomic_DNA"/>
</dbReference>
<gene>
    <name evidence="2" type="ORF">PMIN01_12971</name>
</gene>
<feature type="compositionally biased region" description="Basic and acidic residues" evidence="1">
    <location>
        <begin position="109"/>
        <end position="127"/>
    </location>
</feature>
<dbReference type="OrthoDB" id="3682293at2759"/>
<keyword evidence="3" id="KW-1185">Reference proteome</keyword>
<protein>
    <submittedName>
        <fullName evidence="2">Uncharacterized protein</fullName>
    </submittedName>
</protein>
<organism evidence="2 3">
    <name type="scientific">Paraphaeosphaeria minitans</name>
    <dbReference type="NCBI Taxonomy" id="565426"/>
    <lineage>
        <taxon>Eukaryota</taxon>
        <taxon>Fungi</taxon>
        <taxon>Dikarya</taxon>
        <taxon>Ascomycota</taxon>
        <taxon>Pezizomycotina</taxon>
        <taxon>Dothideomycetes</taxon>
        <taxon>Pleosporomycetidae</taxon>
        <taxon>Pleosporales</taxon>
        <taxon>Massarineae</taxon>
        <taxon>Didymosphaeriaceae</taxon>
        <taxon>Paraphaeosphaeria</taxon>
    </lineage>
</organism>
<feature type="compositionally biased region" description="Basic and acidic residues" evidence="1">
    <location>
        <begin position="80"/>
        <end position="90"/>
    </location>
</feature>
<accession>A0A9P6KK65</accession>
<evidence type="ECO:0000313" key="3">
    <source>
        <dbReference type="Proteomes" id="UP000756921"/>
    </source>
</evidence>
<dbReference type="Proteomes" id="UP000756921">
    <property type="component" value="Unassembled WGS sequence"/>
</dbReference>
<reference evidence="2" key="1">
    <citation type="journal article" date="2020" name="Mol. Plant Microbe Interact.">
        <title>Genome Sequence of the Biocontrol Agent Coniothyrium minitans strain Conio (IMI 134523).</title>
        <authorList>
            <person name="Patel D."/>
            <person name="Shittu T.A."/>
            <person name="Baroncelli R."/>
            <person name="Muthumeenakshi S."/>
            <person name="Osborne T.H."/>
            <person name="Janganan T.K."/>
            <person name="Sreenivasaprasad S."/>
        </authorList>
    </citation>
    <scope>NUCLEOTIDE SEQUENCE</scope>
    <source>
        <strain evidence="2">Conio</strain>
    </source>
</reference>
<feature type="region of interest" description="Disordered" evidence="1">
    <location>
        <begin position="65"/>
        <end position="90"/>
    </location>
</feature>